<organism evidence="1 2">
    <name type="scientific">Oryza rufipogon</name>
    <name type="common">Brownbeard rice</name>
    <name type="synonym">Asian wild rice</name>
    <dbReference type="NCBI Taxonomy" id="4529"/>
    <lineage>
        <taxon>Eukaryota</taxon>
        <taxon>Viridiplantae</taxon>
        <taxon>Streptophyta</taxon>
        <taxon>Embryophyta</taxon>
        <taxon>Tracheophyta</taxon>
        <taxon>Spermatophyta</taxon>
        <taxon>Magnoliopsida</taxon>
        <taxon>Liliopsida</taxon>
        <taxon>Poales</taxon>
        <taxon>Poaceae</taxon>
        <taxon>BOP clade</taxon>
        <taxon>Oryzoideae</taxon>
        <taxon>Oryzeae</taxon>
        <taxon>Oryzinae</taxon>
        <taxon>Oryza</taxon>
    </lineage>
</organism>
<dbReference type="Proteomes" id="UP000008022">
    <property type="component" value="Unassembled WGS sequence"/>
</dbReference>
<protein>
    <submittedName>
        <fullName evidence="1">Uncharacterized protein</fullName>
    </submittedName>
</protein>
<evidence type="ECO:0000313" key="2">
    <source>
        <dbReference type="Proteomes" id="UP000008022"/>
    </source>
</evidence>
<evidence type="ECO:0000313" key="1">
    <source>
        <dbReference type="EnsemblPlants" id="ORUFI10G06380.1"/>
    </source>
</evidence>
<keyword evidence="2" id="KW-1185">Reference proteome</keyword>
<dbReference type="HOGENOM" id="CLU_840408_0_0_1"/>
<name>A0A0E0QXN0_ORYRU</name>
<reference evidence="2" key="1">
    <citation type="submission" date="2013-06" db="EMBL/GenBank/DDBJ databases">
        <authorList>
            <person name="Zhao Q."/>
        </authorList>
    </citation>
    <scope>NUCLEOTIDE SEQUENCE</scope>
    <source>
        <strain evidence="2">cv. W1943</strain>
    </source>
</reference>
<dbReference type="AlphaFoldDB" id="A0A0E0QXN0"/>
<dbReference type="EnsemblPlants" id="ORUFI10G06380.1">
    <property type="protein sequence ID" value="ORUFI10G06380.1"/>
    <property type="gene ID" value="ORUFI10G06380"/>
</dbReference>
<sequence length="331" mass="35268">MDLAEQVQALVALSAEQAMSLGATERSDRQVVMFLRPRQHNFKRRLRGASSRKKMSRLAVNFKPKMAAPRGRLPGALLLILAETRSGGVVLGMASTTAPLPKPPNKADRTRSWEIQPIQHSITPLGLAMASSPLAPSTEAAKTTASSTSTATQHGLGVRFSSAISRRCDAVSAVSGANFADGWSRAMGGGAVSLSAWFGTIYSRTACFAGLAHFVRSMGRGVEAAQIAPSPSARSLQLVARSGVVSGRKGRYGFCPLLVGLVGFHVGPYVKVDHYHILGQGFLVKASVGIYWWAVLVVNWTGDWVTIRALLSLKVLGWGPPVHAACIVAWQ</sequence>
<proteinExistence type="predicted"/>
<dbReference type="Gramene" id="ORUFI10G06380.1">
    <property type="protein sequence ID" value="ORUFI10G06380.1"/>
    <property type="gene ID" value="ORUFI10G06380"/>
</dbReference>
<accession>A0A0E0QXN0</accession>
<reference evidence="1" key="2">
    <citation type="submission" date="2015-06" db="UniProtKB">
        <authorList>
            <consortium name="EnsemblPlants"/>
        </authorList>
    </citation>
    <scope>IDENTIFICATION</scope>
</reference>